<comment type="subcellular location">
    <subcellularLocation>
        <location evidence="2">Peroxisome membrane</location>
        <topology evidence="2">Multi-pass membrane protein</topology>
    </subcellularLocation>
</comment>
<dbReference type="eggNOG" id="KOG0317">
    <property type="taxonomic scope" value="Eukaryota"/>
</dbReference>
<keyword evidence="6" id="KW-0813">Transport</keyword>
<dbReference type="GO" id="GO:0008270">
    <property type="term" value="F:zinc ion binding"/>
    <property type="evidence" value="ECO:0007669"/>
    <property type="project" value="UniProtKB-KW"/>
</dbReference>
<dbReference type="InterPro" id="IPR027370">
    <property type="entry name" value="Znf-RING_euk"/>
</dbReference>
<evidence type="ECO:0000256" key="15">
    <source>
        <dbReference type="ARBA" id="ARBA00022989"/>
    </source>
</evidence>
<dbReference type="VEuPathDB" id="FungiDB:SJAG_01165"/>
<dbReference type="CDD" id="cd16527">
    <property type="entry name" value="RING-HC_PEX10"/>
    <property type="match status" value="1"/>
</dbReference>
<dbReference type="AlphaFoldDB" id="B6JZX7"/>
<evidence type="ECO:0000256" key="19">
    <source>
        <dbReference type="PROSITE-ProRule" id="PRU00175"/>
    </source>
</evidence>
<keyword evidence="23" id="KW-1185">Reference proteome</keyword>
<evidence type="ECO:0000256" key="6">
    <source>
        <dbReference type="ARBA" id="ARBA00022448"/>
    </source>
</evidence>
<evidence type="ECO:0000256" key="16">
    <source>
        <dbReference type="ARBA" id="ARBA00023136"/>
    </source>
</evidence>
<evidence type="ECO:0000256" key="7">
    <source>
        <dbReference type="ARBA" id="ARBA00022593"/>
    </source>
</evidence>
<keyword evidence="21" id="KW-0436">Ligase</keyword>
<keyword evidence="15" id="KW-1133">Transmembrane helix</keyword>
<dbReference type="InterPro" id="IPR013083">
    <property type="entry name" value="Znf_RING/FYVE/PHD"/>
</dbReference>
<comment type="similarity">
    <text evidence="4">Belongs to the pex2/pex10/pex12 family.</text>
</comment>
<proteinExistence type="inferred from homology"/>
<evidence type="ECO:0000256" key="18">
    <source>
        <dbReference type="ARBA" id="ARBA00041230"/>
    </source>
</evidence>
<dbReference type="GO" id="GO:0016874">
    <property type="term" value="F:ligase activity"/>
    <property type="evidence" value="ECO:0007669"/>
    <property type="project" value="UniProtKB-KW"/>
</dbReference>
<dbReference type="Gene3D" id="3.30.40.10">
    <property type="entry name" value="Zinc/RING finger domain, C3HC4 (zinc finger)"/>
    <property type="match status" value="1"/>
</dbReference>
<protein>
    <recommendedName>
        <fullName evidence="5">RING-type E3 ubiquitin transferase</fullName>
        <ecNumber evidence="5">2.3.2.27</ecNumber>
    </recommendedName>
    <alternativeName>
        <fullName evidence="18">Peroxin-10</fullName>
    </alternativeName>
</protein>
<evidence type="ECO:0000256" key="9">
    <source>
        <dbReference type="ARBA" id="ARBA00022692"/>
    </source>
</evidence>
<keyword evidence="17" id="KW-0576">Peroxisome</keyword>
<dbReference type="RefSeq" id="XP_002172420.1">
    <property type="nucleotide sequence ID" value="XM_002172384.2"/>
</dbReference>
<evidence type="ECO:0000256" key="14">
    <source>
        <dbReference type="ARBA" id="ARBA00022927"/>
    </source>
</evidence>
<evidence type="ECO:0000256" key="12">
    <source>
        <dbReference type="ARBA" id="ARBA00022786"/>
    </source>
</evidence>
<dbReference type="InterPro" id="IPR025654">
    <property type="entry name" value="PEX2/10"/>
</dbReference>
<dbReference type="HOGENOM" id="CLU_918773_0_0_1"/>
<dbReference type="PANTHER" id="PTHR23350">
    <property type="entry name" value="PEROXISOME ASSEMBLY PROTEIN 10"/>
    <property type="match status" value="1"/>
</dbReference>
<evidence type="ECO:0000256" key="4">
    <source>
        <dbReference type="ARBA" id="ARBA00008704"/>
    </source>
</evidence>
<dbReference type="SUPFAM" id="SSF57850">
    <property type="entry name" value="RING/U-box"/>
    <property type="match status" value="1"/>
</dbReference>
<evidence type="ECO:0000256" key="1">
    <source>
        <dbReference type="ARBA" id="ARBA00000900"/>
    </source>
</evidence>
<dbReference type="EMBL" id="KE651168">
    <property type="protein sequence ID" value="EEB06127.1"/>
    <property type="molecule type" value="Genomic_DNA"/>
</dbReference>
<name>B6JZX7_SCHJY</name>
<keyword evidence="13" id="KW-0862">Zinc</keyword>
<evidence type="ECO:0000313" key="23">
    <source>
        <dbReference type="Proteomes" id="UP000001744"/>
    </source>
</evidence>
<dbReference type="InterPro" id="IPR001841">
    <property type="entry name" value="Znf_RING"/>
</dbReference>
<evidence type="ECO:0000256" key="10">
    <source>
        <dbReference type="ARBA" id="ARBA00022723"/>
    </source>
</evidence>
<keyword evidence="12" id="KW-0833">Ubl conjugation pathway</keyword>
<dbReference type="Pfam" id="PF13445">
    <property type="entry name" value="zf-RING_UBOX"/>
    <property type="match status" value="1"/>
</dbReference>
<dbReference type="SMART" id="SM00184">
    <property type="entry name" value="RING"/>
    <property type="match status" value="1"/>
</dbReference>
<dbReference type="PANTHER" id="PTHR23350:SF0">
    <property type="entry name" value="PEROXISOME BIOGENESIS FACTOR 10"/>
    <property type="match status" value="1"/>
</dbReference>
<evidence type="ECO:0000256" key="3">
    <source>
        <dbReference type="ARBA" id="ARBA00004906"/>
    </source>
</evidence>
<accession>B6JZX7</accession>
<evidence type="ECO:0000256" key="2">
    <source>
        <dbReference type="ARBA" id="ARBA00004585"/>
    </source>
</evidence>
<dbReference type="GO" id="GO:0061630">
    <property type="term" value="F:ubiquitin protein ligase activity"/>
    <property type="evidence" value="ECO:0007669"/>
    <property type="project" value="UniProtKB-EC"/>
</dbReference>
<keyword evidence="10" id="KW-0479">Metal-binding</keyword>
<comment type="catalytic activity">
    <reaction evidence="1">
        <text>S-ubiquitinyl-[E2 ubiquitin-conjugating enzyme]-L-cysteine + [acceptor protein]-L-lysine = [E2 ubiquitin-conjugating enzyme]-L-cysteine + N(6)-ubiquitinyl-[acceptor protein]-L-lysine.</text>
        <dbReference type="EC" id="2.3.2.27"/>
    </reaction>
</comment>
<dbReference type="OrthoDB" id="6270329at2759"/>
<keyword evidence="14" id="KW-0653">Protein transport</keyword>
<dbReference type="GO" id="GO:0005778">
    <property type="term" value="C:peroxisomal membrane"/>
    <property type="evidence" value="ECO:0000318"/>
    <property type="project" value="GO_Central"/>
</dbReference>
<evidence type="ECO:0000256" key="13">
    <source>
        <dbReference type="ARBA" id="ARBA00022833"/>
    </source>
</evidence>
<evidence type="ECO:0000256" key="11">
    <source>
        <dbReference type="ARBA" id="ARBA00022771"/>
    </source>
</evidence>
<evidence type="ECO:0000313" key="22">
    <source>
        <dbReference type="JaponicusDB" id="SJAG_01165"/>
    </source>
</evidence>
<dbReference type="STRING" id="402676.B6JZX7"/>
<comment type="pathway">
    <text evidence="3">Protein modification; protein ubiquitination.</text>
</comment>
<keyword evidence="9" id="KW-0812">Transmembrane</keyword>
<dbReference type="PROSITE" id="PS00518">
    <property type="entry name" value="ZF_RING_1"/>
    <property type="match status" value="1"/>
</dbReference>
<dbReference type="GO" id="GO:0016558">
    <property type="term" value="P:protein import into peroxisome matrix"/>
    <property type="evidence" value="ECO:0000318"/>
    <property type="project" value="GO_Central"/>
</dbReference>
<dbReference type="JaponicusDB" id="SJAG_01165">
    <property type="gene designation" value="pas4"/>
</dbReference>
<evidence type="ECO:0000256" key="8">
    <source>
        <dbReference type="ARBA" id="ARBA00022679"/>
    </source>
</evidence>
<evidence type="ECO:0000256" key="5">
    <source>
        <dbReference type="ARBA" id="ARBA00012483"/>
    </source>
</evidence>
<dbReference type="Proteomes" id="UP000001744">
    <property type="component" value="Unassembled WGS sequence"/>
</dbReference>
<dbReference type="PROSITE" id="PS50089">
    <property type="entry name" value="ZF_RING_2"/>
    <property type="match status" value="1"/>
</dbReference>
<evidence type="ECO:0000256" key="17">
    <source>
        <dbReference type="ARBA" id="ARBA00023140"/>
    </source>
</evidence>
<dbReference type="EC" id="2.3.2.27" evidence="5"/>
<evidence type="ECO:0000313" key="21">
    <source>
        <dbReference type="EMBL" id="EEB06127.1"/>
    </source>
</evidence>
<keyword evidence="16" id="KW-0472">Membrane</keyword>
<keyword evidence="7" id="KW-0962">Peroxisome biogenesis</keyword>
<sequence length="303" mass="34724">MQHQVSKISGISPAGPEQLFLANEVDELCIQLVHKQFLALTTCFSPQVQQRLKPFTGNWSQPLASLLYHVACLKRSTIGEETSGIVLVNDHLQVASSFSRLLESILRLLPSFVCLPPLKSKLASMIDVILGFFVTTSLKDSIYGFAERHWKRIQKILFLYKVLILYTKKSCSYLTQNLLQLHYRTIKSVNTENGKSRRLIWSIFFLESVRIALEYWGPQSRNEEKHNTEQLPEVRTPDSPESFPFIPDKSRTCALCMELLHQPTATSCGHVFCWDCITGWTERQPECPMCRNYTDPSKVVLLR</sequence>
<evidence type="ECO:0000259" key="20">
    <source>
        <dbReference type="PROSITE" id="PS50089"/>
    </source>
</evidence>
<organism evidence="21 23">
    <name type="scientific">Schizosaccharomyces japonicus (strain yFS275 / FY16936)</name>
    <name type="common">Fission yeast</name>
    <dbReference type="NCBI Taxonomy" id="402676"/>
    <lineage>
        <taxon>Eukaryota</taxon>
        <taxon>Fungi</taxon>
        <taxon>Dikarya</taxon>
        <taxon>Ascomycota</taxon>
        <taxon>Taphrinomycotina</taxon>
        <taxon>Schizosaccharomycetes</taxon>
        <taxon>Schizosaccharomycetales</taxon>
        <taxon>Schizosaccharomycetaceae</taxon>
        <taxon>Schizosaccharomyces</taxon>
    </lineage>
</organism>
<dbReference type="GeneID" id="7047424"/>
<dbReference type="InterPro" id="IPR017907">
    <property type="entry name" value="Znf_RING_CS"/>
</dbReference>
<keyword evidence="8" id="KW-0808">Transferase</keyword>
<feature type="domain" description="RING-type" evidence="20">
    <location>
        <begin position="253"/>
        <end position="291"/>
    </location>
</feature>
<keyword evidence="11 19" id="KW-0863">Zinc-finger</keyword>
<gene>
    <name evidence="22" type="primary">pas4</name>
    <name evidence="21" type="ORF">SJAG_01165</name>
</gene>
<dbReference type="OMA" id="GHIYCWH"/>
<reference evidence="21 23" key="1">
    <citation type="journal article" date="2011" name="Science">
        <title>Comparative functional genomics of the fission yeasts.</title>
        <authorList>
            <person name="Rhind N."/>
            <person name="Chen Z."/>
            <person name="Yassour M."/>
            <person name="Thompson D.A."/>
            <person name="Haas B.J."/>
            <person name="Habib N."/>
            <person name="Wapinski I."/>
            <person name="Roy S."/>
            <person name="Lin M.F."/>
            <person name="Heiman D.I."/>
            <person name="Young S.K."/>
            <person name="Furuya K."/>
            <person name="Guo Y."/>
            <person name="Pidoux A."/>
            <person name="Chen H.M."/>
            <person name="Robbertse B."/>
            <person name="Goldberg J.M."/>
            <person name="Aoki K."/>
            <person name="Bayne E.H."/>
            <person name="Berlin A.M."/>
            <person name="Desjardins C.A."/>
            <person name="Dobbs E."/>
            <person name="Dukaj L."/>
            <person name="Fan L."/>
            <person name="FitzGerald M.G."/>
            <person name="French C."/>
            <person name="Gujja S."/>
            <person name="Hansen K."/>
            <person name="Keifenheim D."/>
            <person name="Levin J.Z."/>
            <person name="Mosher R.A."/>
            <person name="Mueller C.A."/>
            <person name="Pfiffner J."/>
            <person name="Priest M."/>
            <person name="Russ C."/>
            <person name="Smialowska A."/>
            <person name="Swoboda P."/>
            <person name="Sykes S.M."/>
            <person name="Vaughn M."/>
            <person name="Vengrova S."/>
            <person name="Yoder R."/>
            <person name="Zeng Q."/>
            <person name="Allshire R."/>
            <person name="Baulcombe D."/>
            <person name="Birren B.W."/>
            <person name="Brown W."/>
            <person name="Ekwall K."/>
            <person name="Kellis M."/>
            <person name="Leatherwood J."/>
            <person name="Levin H."/>
            <person name="Margalit H."/>
            <person name="Martienssen R."/>
            <person name="Nieduszynski C.A."/>
            <person name="Spatafora J.W."/>
            <person name="Friedman N."/>
            <person name="Dalgaard J.Z."/>
            <person name="Baumann P."/>
            <person name="Niki H."/>
            <person name="Regev A."/>
            <person name="Nusbaum C."/>
        </authorList>
    </citation>
    <scope>NUCLEOTIDE SEQUENCE [LARGE SCALE GENOMIC DNA]</scope>
    <source>
        <strain evidence="23">yFS275 / FY16936</strain>
    </source>
</reference>